<feature type="domain" description="Glycosyltransferase subfamily 4-like N-terminal" evidence="3">
    <location>
        <begin position="32"/>
        <end position="150"/>
    </location>
</feature>
<reference evidence="4 5" key="1">
    <citation type="journal article" date="2016" name="Nat. Commun.">
        <title>Thousands of microbial genomes shed light on interconnected biogeochemical processes in an aquifer system.</title>
        <authorList>
            <person name="Anantharaman K."/>
            <person name="Brown C.T."/>
            <person name="Hug L.A."/>
            <person name="Sharon I."/>
            <person name="Castelle C.J."/>
            <person name="Probst A.J."/>
            <person name="Thomas B.C."/>
            <person name="Singh A."/>
            <person name="Wilkins M.J."/>
            <person name="Karaoz U."/>
            <person name="Brodie E.L."/>
            <person name="Williams K.H."/>
            <person name="Hubbard S.S."/>
            <person name="Banfield J.F."/>
        </authorList>
    </citation>
    <scope>NUCLEOTIDE SEQUENCE [LARGE SCALE GENOMIC DNA]</scope>
</reference>
<name>A0A1F4VRY5_UNCKA</name>
<dbReference type="PANTHER" id="PTHR46401:SF2">
    <property type="entry name" value="GLYCOSYLTRANSFERASE WBBK-RELATED"/>
    <property type="match status" value="1"/>
</dbReference>
<evidence type="ECO:0000256" key="1">
    <source>
        <dbReference type="ARBA" id="ARBA00022679"/>
    </source>
</evidence>
<dbReference type="SUPFAM" id="SSF53756">
    <property type="entry name" value="UDP-Glycosyltransferase/glycogen phosphorylase"/>
    <property type="match status" value="1"/>
</dbReference>
<evidence type="ECO:0000259" key="2">
    <source>
        <dbReference type="Pfam" id="PF00534"/>
    </source>
</evidence>
<comment type="caution">
    <text evidence="4">The sequence shown here is derived from an EMBL/GenBank/DDBJ whole genome shotgun (WGS) entry which is preliminary data.</text>
</comment>
<dbReference type="STRING" id="1802627.A3A70_03090"/>
<evidence type="ECO:0000313" key="4">
    <source>
        <dbReference type="EMBL" id="OGC59815.1"/>
    </source>
</evidence>
<dbReference type="GO" id="GO:0009103">
    <property type="term" value="P:lipopolysaccharide biosynthetic process"/>
    <property type="evidence" value="ECO:0007669"/>
    <property type="project" value="TreeGrafter"/>
</dbReference>
<dbReference type="Proteomes" id="UP000178964">
    <property type="component" value="Unassembled WGS sequence"/>
</dbReference>
<evidence type="ECO:0008006" key="6">
    <source>
        <dbReference type="Google" id="ProtNLM"/>
    </source>
</evidence>
<dbReference type="CDD" id="cd03809">
    <property type="entry name" value="GT4_MtfB-like"/>
    <property type="match status" value="1"/>
</dbReference>
<dbReference type="Pfam" id="PF13439">
    <property type="entry name" value="Glyco_transf_4"/>
    <property type="match status" value="1"/>
</dbReference>
<evidence type="ECO:0000313" key="5">
    <source>
        <dbReference type="Proteomes" id="UP000178964"/>
    </source>
</evidence>
<dbReference type="AlphaFoldDB" id="A0A1F4VRY5"/>
<accession>A0A1F4VRY5</accession>
<dbReference type="EMBL" id="MEVK01000007">
    <property type="protein sequence ID" value="OGC59815.1"/>
    <property type="molecule type" value="Genomic_DNA"/>
</dbReference>
<dbReference type="InterPro" id="IPR001296">
    <property type="entry name" value="Glyco_trans_1"/>
</dbReference>
<keyword evidence="1" id="KW-0808">Transferase</keyword>
<evidence type="ECO:0000259" key="3">
    <source>
        <dbReference type="Pfam" id="PF13439"/>
    </source>
</evidence>
<organism evidence="4 5">
    <name type="scientific">candidate division WWE3 bacterium RIFCSPLOWO2_01_FULL_42_11</name>
    <dbReference type="NCBI Taxonomy" id="1802627"/>
    <lineage>
        <taxon>Bacteria</taxon>
        <taxon>Katanobacteria</taxon>
    </lineage>
</organism>
<dbReference type="PANTHER" id="PTHR46401">
    <property type="entry name" value="GLYCOSYLTRANSFERASE WBBK-RELATED"/>
    <property type="match status" value="1"/>
</dbReference>
<dbReference type="Pfam" id="PF00534">
    <property type="entry name" value="Glycos_transf_1"/>
    <property type="match status" value="1"/>
</dbReference>
<dbReference type="Gene3D" id="3.40.50.2000">
    <property type="entry name" value="Glycogen Phosphorylase B"/>
    <property type="match status" value="2"/>
</dbReference>
<proteinExistence type="predicted"/>
<protein>
    <recommendedName>
        <fullName evidence="6">Glycosyl transferase family 1 domain-containing protein</fullName>
    </recommendedName>
</protein>
<dbReference type="InterPro" id="IPR028098">
    <property type="entry name" value="Glyco_trans_4-like_N"/>
</dbReference>
<sequence length="338" mass="37783">MKIGIDCRELENEASGIGQYTRMLIESMSAREVELIQFGKDSGPKIFPQILWHIWVYLKCRKLDLIYHSPHSLIVPILLGKKAVLTVNDLVAVRHPEFQPAKVIVLYKFLLRLAVKRVSQIIVYSEFTKSDLLDFSNIPPEKIHVVPLFVTPPNIKPIRSVEPTVLTISTPEPRKNLERLIEAWSSYKKQQGAGELIIVGRNGWGGVNLKTICDNHNITDSVRILDTVSTLGKWQLLSEAWVSVYPSLYEGFGLPILEAMSMGVPVIAGDNSSLPEVMGEGGITVDVHNPAEICQALIKIISNPDLREQLSVEAGSQSQKFNRHNFSSATLKAYHVKN</sequence>
<feature type="domain" description="Glycosyl transferase family 1" evidence="2">
    <location>
        <begin position="157"/>
        <end position="312"/>
    </location>
</feature>
<gene>
    <name evidence="4" type="ORF">A3A70_03090</name>
</gene>
<dbReference type="GO" id="GO:0016757">
    <property type="term" value="F:glycosyltransferase activity"/>
    <property type="evidence" value="ECO:0007669"/>
    <property type="project" value="InterPro"/>
</dbReference>